<evidence type="ECO:0000313" key="5">
    <source>
        <dbReference type="Proteomes" id="UP000241975"/>
    </source>
</evidence>
<dbReference type="EMBL" id="KU686207">
    <property type="protein sequence ID" value="AOV61030.1"/>
    <property type="molecule type" value="Genomic_DNA"/>
</dbReference>
<sequence length="78" mass="9068">MNGWLVFVYFSCFAVIAGAAFAMMWANIMSINMMNEPIKRKHPEAPEPGEEVMYVDVSQMNAQQFKDEKQRLEDLYND</sequence>
<accession>A0A1D8KS05</accession>
<name>A0A1D8KS05_9CAUD</name>
<dbReference type="EMBL" id="KU686209">
    <property type="protein sequence ID" value="AOV61458.1"/>
    <property type="molecule type" value="Genomic_DNA"/>
</dbReference>
<keyword evidence="5" id="KW-1185">Reference proteome</keyword>
<evidence type="ECO:0000313" key="3">
    <source>
        <dbReference type="EMBL" id="AOV61458.1"/>
    </source>
</evidence>
<feature type="transmembrane region" description="Helical" evidence="1">
    <location>
        <begin position="6"/>
        <end position="31"/>
    </location>
</feature>
<gene>
    <name evidence="2" type="ORF">C350210_199</name>
    <name evidence="3" type="ORF">T191209_198</name>
</gene>
<dbReference type="Proteomes" id="UP000241975">
    <property type="component" value="Segment"/>
</dbReference>
<dbReference type="GeneID" id="30306269"/>
<dbReference type="OrthoDB" id="23564at10239"/>
<dbReference type="Proteomes" id="UP000202158">
    <property type="component" value="Segment"/>
</dbReference>
<evidence type="ECO:0000313" key="2">
    <source>
        <dbReference type="EMBL" id="AOV61030.1"/>
    </source>
</evidence>
<dbReference type="KEGG" id="vg:30306269"/>
<proteinExistence type="predicted"/>
<keyword evidence="1" id="KW-1133">Transmembrane helix</keyword>
<evidence type="ECO:0000313" key="4">
    <source>
        <dbReference type="Proteomes" id="UP000202158"/>
    </source>
</evidence>
<reference evidence="4 5" key="1">
    <citation type="journal article" date="2016" name="Virology">
        <title>The genomic content and context of auxiliary metabolic genes in marine cyanomyoviruses.</title>
        <authorList>
            <person name="Crummett L.T."/>
            <person name="Puxty R.J."/>
            <person name="Weihe C."/>
            <person name="Marston M.F."/>
            <person name="Martiny J.B."/>
        </authorList>
    </citation>
    <scope>NUCLEOTIDE SEQUENCE [LARGE SCALE GENOMIC DNA]</scope>
    <source>
        <strain evidence="2">0210CC35</strain>
        <strain evidence="3">1209TA19</strain>
    </source>
</reference>
<keyword evidence="1" id="KW-0812">Transmembrane</keyword>
<evidence type="ECO:0000256" key="1">
    <source>
        <dbReference type="SAM" id="Phobius"/>
    </source>
</evidence>
<protein>
    <recommendedName>
        <fullName evidence="6">DUF2973 domain-containing protein</fullName>
    </recommendedName>
</protein>
<dbReference type="RefSeq" id="YP_009321110.1">
    <property type="nucleotide sequence ID" value="NC_031903.1"/>
</dbReference>
<evidence type="ECO:0008006" key="6">
    <source>
        <dbReference type="Google" id="ProtNLM"/>
    </source>
</evidence>
<keyword evidence="1" id="KW-0472">Membrane</keyword>
<organism evidence="3 4">
    <name type="scientific">Synechococcus phage S-CAM22</name>
    <dbReference type="NCBI Taxonomy" id="1883365"/>
    <lineage>
        <taxon>Viruses</taxon>
        <taxon>Duplodnaviria</taxon>
        <taxon>Heunggongvirae</taxon>
        <taxon>Uroviricota</taxon>
        <taxon>Caudoviricetes</taxon>
        <taxon>Pantevenvirales</taxon>
        <taxon>Kyanoviridae</taxon>
        <taxon>Alisovirus</taxon>
        <taxon>Alisovirus socal22</taxon>
    </lineage>
</organism>